<organism evidence="1 2">
    <name type="scientific">Paractinoplanes hotanensis</name>
    <dbReference type="NCBI Taxonomy" id="2906497"/>
    <lineage>
        <taxon>Bacteria</taxon>
        <taxon>Bacillati</taxon>
        <taxon>Actinomycetota</taxon>
        <taxon>Actinomycetes</taxon>
        <taxon>Micromonosporales</taxon>
        <taxon>Micromonosporaceae</taxon>
        <taxon>Paractinoplanes</taxon>
    </lineage>
</organism>
<dbReference type="RefSeq" id="WP_251796525.1">
    <property type="nucleotide sequence ID" value="NZ_JAMQOL010000003.1"/>
</dbReference>
<keyword evidence="2" id="KW-1185">Reference proteome</keyword>
<protein>
    <submittedName>
        <fullName evidence="1">Uncharacterized protein</fullName>
    </submittedName>
</protein>
<name>A0ABT0XU16_9ACTN</name>
<gene>
    <name evidence="1" type="ORF">LXN57_03480</name>
</gene>
<accession>A0ABT0XU16</accession>
<reference evidence="1 2" key="1">
    <citation type="submission" date="2022-06" db="EMBL/GenBank/DDBJ databases">
        <title>Actinoplanes abujensis sp. nov., isolated from Nigerian arid soil.</title>
        <authorList>
            <person name="Ding P."/>
        </authorList>
    </citation>
    <scope>NUCLEOTIDE SEQUENCE [LARGE SCALE GENOMIC DNA]</scope>
    <source>
        <strain evidence="2">TRM88002</strain>
    </source>
</reference>
<dbReference type="Proteomes" id="UP001523216">
    <property type="component" value="Unassembled WGS sequence"/>
</dbReference>
<sequence>MSLIVPRVLVGPGLVGSSDFRTKLDAEVLLALEIYCRHRVHVSDQGGHQASVSRSADVGSTDELILTGVAVPFEGPCRLGGWVLQVAGIPVHVTEASATAGPGVIAGINDRDPASDPEEPIPDRGAWVRVRGNVSVADGYVVDEVEQALQRSVQRLWRVHRIVRLVPTGYRNGMQHTRPQEVEAIRHTRDASSYLLDLVAPVTDTAVQDVPDQAH</sequence>
<evidence type="ECO:0000313" key="1">
    <source>
        <dbReference type="EMBL" id="MCM4076624.1"/>
    </source>
</evidence>
<comment type="caution">
    <text evidence="1">The sequence shown here is derived from an EMBL/GenBank/DDBJ whole genome shotgun (WGS) entry which is preliminary data.</text>
</comment>
<evidence type="ECO:0000313" key="2">
    <source>
        <dbReference type="Proteomes" id="UP001523216"/>
    </source>
</evidence>
<dbReference type="EMBL" id="JAMQOL010000003">
    <property type="protein sequence ID" value="MCM4076624.1"/>
    <property type="molecule type" value="Genomic_DNA"/>
</dbReference>
<proteinExistence type="predicted"/>